<dbReference type="Gene3D" id="3.90.550.10">
    <property type="entry name" value="Spore Coat Polysaccharide Biosynthesis Protein SpsA, Chain A"/>
    <property type="match status" value="1"/>
</dbReference>
<keyword evidence="1" id="KW-1133">Transmembrane helix</keyword>
<keyword evidence="1" id="KW-0472">Membrane</keyword>
<dbReference type="InterPro" id="IPR029044">
    <property type="entry name" value="Nucleotide-diphossugar_trans"/>
</dbReference>
<evidence type="ECO:0000313" key="2">
    <source>
        <dbReference type="EMBL" id="KAA8497079.1"/>
    </source>
</evidence>
<evidence type="ECO:0000313" key="3">
    <source>
        <dbReference type="Proteomes" id="UP000324585"/>
    </source>
</evidence>
<keyword evidence="1" id="KW-0812">Transmembrane</keyword>
<dbReference type="OrthoDB" id="4262at2759"/>
<dbReference type="AlphaFoldDB" id="A0A5J4YZK4"/>
<evidence type="ECO:0000256" key="1">
    <source>
        <dbReference type="SAM" id="Phobius"/>
    </source>
</evidence>
<gene>
    <name evidence="2" type="ORF">FVE85_0808</name>
</gene>
<dbReference type="PANTHER" id="PTHR40743:SF1">
    <property type="entry name" value="POSSIBLE GLYCOSYLTRANSFERASE"/>
    <property type="match status" value="1"/>
</dbReference>
<organism evidence="2 3">
    <name type="scientific">Porphyridium purpureum</name>
    <name type="common">Red alga</name>
    <name type="synonym">Porphyridium cruentum</name>
    <dbReference type="NCBI Taxonomy" id="35688"/>
    <lineage>
        <taxon>Eukaryota</taxon>
        <taxon>Rhodophyta</taxon>
        <taxon>Bangiophyceae</taxon>
        <taxon>Porphyridiales</taxon>
        <taxon>Porphyridiaceae</taxon>
        <taxon>Porphyridium</taxon>
    </lineage>
</organism>
<dbReference type="CDD" id="cd00761">
    <property type="entry name" value="Glyco_tranf_GTA_type"/>
    <property type="match status" value="1"/>
</dbReference>
<dbReference type="SUPFAM" id="SSF53448">
    <property type="entry name" value="Nucleotide-diphospho-sugar transferases"/>
    <property type="match status" value="1"/>
</dbReference>
<reference evidence="3" key="1">
    <citation type="journal article" date="2019" name="Nat. Commun.">
        <title>Expansion of phycobilisome linker gene families in mesophilic red algae.</title>
        <authorList>
            <person name="Lee J."/>
            <person name="Kim D."/>
            <person name="Bhattacharya D."/>
            <person name="Yoon H.S."/>
        </authorList>
    </citation>
    <scope>NUCLEOTIDE SEQUENCE [LARGE SCALE GENOMIC DNA]</scope>
    <source>
        <strain evidence="3">CCMP 1328</strain>
    </source>
</reference>
<name>A0A5J4YZK4_PORPP</name>
<comment type="caution">
    <text evidence="2">The sequence shown here is derived from an EMBL/GenBank/DDBJ whole genome shotgun (WGS) entry which is preliminary data.</text>
</comment>
<dbReference type="Gene3D" id="3.40.50.11350">
    <property type="match status" value="1"/>
</dbReference>
<dbReference type="OMA" id="HARNENE"/>
<keyword evidence="3" id="KW-1185">Reference proteome</keyword>
<sequence>MLDIEQARRQRGAQAHIQMQPAIGAQAQMQAFSGANGEVGAAVSDQNLQHEQGQWPGAQLGSNHDYGGTIGASHSATASNHFVSHATSRHMTMPMMQAGNGGGSMNYSPHFDRYDSGSASKQSRGAGAAVLFQWRRALRAGLIWLIRFAQVRKHAYMSVLLFIGLFLFLNDFFAKWETSARALQLLNVEVHVGSSAVLPGSSVRLLESATSASCPAALQQGAQLNLAESAQSSKMPGWSIVAACQNKIGRVPLVVKNWMLIEGVSEIVLVDWGSSEHLAGVLQRSSVPLGHANATSPCVRVVRVDAEDSWVLSRAYNLAASLARYENLLRLDCDHVASEKILHAHPLSTSTFYTGDWSSARNPNEVHLNGAMIVRLADFAAIGGYDERIQTYGWDDEELYGRLRAKRKLERKTFNYDLIAHLPHGDSDRGQKGIRFVQAEVDLNRILLDKLPSWGANIAHMSVYQADANGALVATQRAPSLFSLVDSKERDAAWLTALGRRLHDEFHVPWDLLESMDFVARERLLSRLAALAQEMQSGRSDGLTLAKPPKVLIAHVQHGLGNRLRALGSAMSFAAVSGRALIVLWENDLHCGANFEELFEIDSVPDIVVISKIKLSWPFLGVEKWDSAWSSVARYNYMEVEGSGALKGEKILDLKDKHIYVKSAYVIETDDSRLTSWELDNVNLRRLVPVASVRAIVQTFEDKGLHDMVGVHIRERRLSEDIKQVRDAAQEYGASASSMMDKWRLAADHVNFVEHMREIQSREPSVHFFVAADRPSTMDDVSMLFPDAIFHYDITVHEQHSGALSCDERTRACVLAALVDLVCLSRTKRILGSNWSSFTEAAMRLSGKRAELAGVDFGPKVS</sequence>
<proteinExistence type="predicted"/>
<protein>
    <submittedName>
        <fullName evidence="2">Uncharacterized protein</fullName>
    </submittedName>
</protein>
<dbReference type="PANTHER" id="PTHR40743">
    <property type="entry name" value="NUCLEOTIDE-DIPHOSPHO-SUGAR TRANSFERASE CONTAINING PROTEIN"/>
    <property type="match status" value="1"/>
</dbReference>
<accession>A0A5J4YZK4</accession>
<dbReference type="EMBL" id="VRMN01000002">
    <property type="protein sequence ID" value="KAA8497079.1"/>
    <property type="molecule type" value="Genomic_DNA"/>
</dbReference>
<dbReference type="Gene3D" id="3.40.50.11340">
    <property type="match status" value="1"/>
</dbReference>
<dbReference type="Proteomes" id="UP000324585">
    <property type="component" value="Unassembled WGS sequence"/>
</dbReference>
<feature type="transmembrane region" description="Helical" evidence="1">
    <location>
        <begin position="155"/>
        <end position="174"/>
    </location>
</feature>